<protein>
    <recommendedName>
        <fullName evidence="3">NodB homology domain-containing protein</fullName>
    </recommendedName>
</protein>
<keyword evidence="2" id="KW-0732">Signal</keyword>
<evidence type="ECO:0000313" key="5">
    <source>
        <dbReference type="Proteomes" id="UP001059597"/>
    </source>
</evidence>
<dbReference type="Proteomes" id="UP001059597">
    <property type="component" value="Chromosome"/>
</dbReference>
<gene>
    <name evidence="4" type="ORF">HEK616_24960</name>
</gene>
<sequence length="278" mass="30163">MSAVPVFLYHSVTSDPPPWIAPYTVTPRAFTEQLDRIADAGLTIIPLRRLVAAIRGGPALPARCAVLTFDDGFADFYWSVAPLLTERALPATVFITTGAVHPPGGAPEGSLLPPAAMLSWRQIATLDALGIEIGGHTVTHPQLDALPAQRVWHEVVDCKRRLEDALNHAVYAFAYPHGYSSNAVRRTVREAGWTSACAVRNALATADRDPMRIPRLMVRADTRPELFTQWVRGGGAPVNPAGESFRTTGWRLYRRTRALLGRPVGGPSESGTLSRESG</sequence>
<dbReference type="Gene3D" id="3.20.20.370">
    <property type="entry name" value="Glycoside hydrolase/deacetylase"/>
    <property type="match status" value="1"/>
</dbReference>
<organism evidence="4 5">
    <name type="scientific">Streptomyces nigrescens</name>
    <dbReference type="NCBI Taxonomy" id="1920"/>
    <lineage>
        <taxon>Bacteria</taxon>
        <taxon>Bacillati</taxon>
        <taxon>Actinomycetota</taxon>
        <taxon>Actinomycetes</taxon>
        <taxon>Kitasatosporales</taxon>
        <taxon>Streptomycetaceae</taxon>
        <taxon>Streptomyces</taxon>
    </lineage>
</organism>
<accession>A0ABM7ZRP7</accession>
<evidence type="ECO:0000256" key="2">
    <source>
        <dbReference type="ARBA" id="ARBA00022729"/>
    </source>
</evidence>
<dbReference type="InterPro" id="IPR051398">
    <property type="entry name" value="Polysacch_Deacetylase"/>
</dbReference>
<dbReference type="PANTHER" id="PTHR34216">
    <property type="match status" value="1"/>
</dbReference>
<dbReference type="Pfam" id="PF01522">
    <property type="entry name" value="Polysacc_deac_1"/>
    <property type="match status" value="1"/>
</dbReference>
<reference evidence="4" key="1">
    <citation type="submission" date="2022-06" db="EMBL/GenBank/DDBJ databases">
        <title>Complete genome sequence of Streptomyces nigrescens HEK616.</title>
        <authorList>
            <person name="Asamizu S."/>
            <person name="Onaka H."/>
        </authorList>
    </citation>
    <scope>NUCLEOTIDE SEQUENCE</scope>
    <source>
        <strain evidence="4">HEK616</strain>
    </source>
</reference>
<comment type="subcellular location">
    <subcellularLocation>
        <location evidence="1">Secreted</location>
    </subcellularLocation>
</comment>
<proteinExistence type="predicted"/>
<feature type="domain" description="NodB homology" evidence="3">
    <location>
        <begin position="63"/>
        <end position="278"/>
    </location>
</feature>
<dbReference type="RefSeq" id="WP_261952948.1">
    <property type="nucleotide sequence ID" value="NZ_AP026073.1"/>
</dbReference>
<evidence type="ECO:0000313" key="4">
    <source>
        <dbReference type="EMBL" id="BDM69009.1"/>
    </source>
</evidence>
<evidence type="ECO:0000259" key="3">
    <source>
        <dbReference type="PROSITE" id="PS51677"/>
    </source>
</evidence>
<dbReference type="CDD" id="cd10918">
    <property type="entry name" value="CE4_NodB_like_5s_6s"/>
    <property type="match status" value="1"/>
</dbReference>
<keyword evidence="5" id="KW-1185">Reference proteome</keyword>
<dbReference type="InterPro" id="IPR002509">
    <property type="entry name" value="NODB_dom"/>
</dbReference>
<dbReference type="PROSITE" id="PS51677">
    <property type="entry name" value="NODB"/>
    <property type="match status" value="1"/>
</dbReference>
<evidence type="ECO:0000256" key="1">
    <source>
        <dbReference type="ARBA" id="ARBA00004613"/>
    </source>
</evidence>
<dbReference type="SUPFAM" id="SSF88713">
    <property type="entry name" value="Glycoside hydrolase/deacetylase"/>
    <property type="match status" value="1"/>
</dbReference>
<dbReference type="PANTHER" id="PTHR34216:SF3">
    <property type="entry name" value="POLY-BETA-1,6-N-ACETYL-D-GLUCOSAMINE N-DEACETYLASE"/>
    <property type="match status" value="1"/>
</dbReference>
<name>A0ABM7ZRP7_STRNI</name>
<dbReference type="InterPro" id="IPR011330">
    <property type="entry name" value="Glyco_hydro/deAcase_b/a-brl"/>
</dbReference>
<dbReference type="EMBL" id="AP026073">
    <property type="protein sequence ID" value="BDM69009.1"/>
    <property type="molecule type" value="Genomic_DNA"/>
</dbReference>